<evidence type="ECO:0000313" key="6">
    <source>
        <dbReference type="EMBL" id="PIR83840.1"/>
    </source>
</evidence>
<accession>A0A2H0UBW9</accession>
<evidence type="ECO:0000256" key="3">
    <source>
        <dbReference type="ARBA" id="ARBA00022679"/>
    </source>
</evidence>
<dbReference type="EC" id="2.1.2.2" evidence="2"/>
<evidence type="ECO:0000259" key="5">
    <source>
        <dbReference type="Pfam" id="PF00551"/>
    </source>
</evidence>
<evidence type="ECO:0000313" key="7">
    <source>
        <dbReference type="Proteomes" id="UP000231192"/>
    </source>
</evidence>
<comment type="pathway">
    <text evidence="1">Purine metabolism; IMP biosynthesis via de novo pathway; N(2)-formyl-N(1)-(5-phospho-D-ribosyl)glycinamide from N(1)-(5-phospho-D-ribosyl)glycinamide (10-formyl THF route): step 1/1.</text>
</comment>
<dbReference type="Proteomes" id="UP000231192">
    <property type="component" value="Unassembled WGS sequence"/>
</dbReference>
<sequence length="296" mass="33286">MKHGRSSVVQDPLPHFDHILPSRPLYIPQANDPMRLVVFASGGGGNLKACLDFSGAFPHLAKVVLVVTDRFGIPAIDIAKEAGIPVISRDFDAECGVWLSCKDNPTVAEQYRSKAERLHDEITEEIISLEKKEKKIDFAVFSYHRWVHGKFLKYFHERIINQHAADVSIFNRDGTRKYIGINPVLAALQDGEKKTRTSTFLVREGHDTGESLCQGPWVTFEGELPVSKESAYEHEVKQKRQSDWPSLKFALRGLSEGKFALAENEAHADGCKVVLYNNVPLAYAGYDINDDNEYEK</sequence>
<dbReference type="EMBL" id="PFBK01000006">
    <property type="protein sequence ID" value="PIR83840.1"/>
    <property type="molecule type" value="Genomic_DNA"/>
</dbReference>
<dbReference type="Pfam" id="PF00551">
    <property type="entry name" value="Formyl_trans_N"/>
    <property type="match status" value="1"/>
</dbReference>
<dbReference type="GO" id="GO:0005737">
    <property type="term" value="C:cytoplasm"/>
    <property type="evidence" value="ECO:0007669"/>
    <property type="project" value="TreeGrafter"/>
</dbReference>
<dbReference type="AlphaFoldDB" id="A0A2H0UBW9"/>
<reference evidence="7" key="1">
    <citation type="submission" date="2017-09" db="EMBL/GenBank/DDBJ databases">
        <title>Depth-based differentiation of microbial function through sediment-hosted aquifers and enrichment of novel symbionts in the deep terrestrial subsurface.</title>
        <authorList>
            <person name="Probst A.J."/>
            <person name="Ladd B."/>
            <person name="Jarett J.K."/>
            <person name="Geller-Mcgrath D.E."/>
            <person name="Sieber C.M.K."/>
            <person name="Emerson J.B."/>
            <person name="Anantharaman K."/>
            <person name="Thomas B.C."/>
            <person name="Malmstrom R."/>
            <person name="Stieglmeier M."/>
            <person name="Klingl A."/>
            <person name="Woyke T."/>
            <person name="Ryan C.M."/>
            <person name="Banfield J.F."/>
        </authorList>
    </citation>
    <scope>NUCLEOTIDE SEQUENCE [LARGE SCALE GENOMIC DNA]</scope>
</reference>
<name>A0A2H0UBW9_9BACT</name>
<gene>
    <name evidence="6" type="ORF">COU18_02045</name>
</gene>
<dbReference type="GO" id="GO:0004644">
    <property type="term" value="F:phosphoribosylglycinamide formyltransferase activity"/>
    <property type="evidence" value="ECO:0007669"/>
    <property type="project" value="UniProtKB-EC"/>
</dbReference>
<dbReference type="InterPro" id="IPR002376">
    <property type="entry name" value="Formyl_transf_N"/>
</dbReference>
<dbReference type="SUPFAM" id="SSF53328">
    <property type="entry name" value="Formyltransferase"/>
    <property type="match status" value="1"/>
</dbReference>
<proteinExistence type="predicted"/>
<evidence type="ECO:0000256" key="2">
    <source>
        <dbReference type="ARBA" id="ARBA00012254"/>
    </source>
</evidence>
<dbReference type="InterPro" id="IPR036477">
    <property type="entry name" value="Formyl_transf_N_sf"/>
</dbReference>
<feature type="domain" description="Formyl transferase N-terminal" evidence="5">
    <location>
        <begin position="34"/>
        <end position="214"/>
    </location>
</feature>
<comment type="caution">
    <text evidence="6">The sequence shown here is derived from an EMBL/GenBank/DDBJ whole genome shotgun (WGS) entry which is preliminary data.</text>
</comment>
<dbReference type="Gene3D" id="3.40.50.170">
    <property type="entry name" value="Formyl transferase, N-terminal domain"/>
    <property type="match status" value="1"/>
</dbReference>
<evidence type="ECO:0000256" key="1">
    <source>
        <dbReference type="ARBA" id="ARBA00005054"/>
    </source>
</evidence>
<organism evidence="6 7">
    <name type="scientific">Candidatus Kaiserbacteria bacterium CG10_big_fil_rev_8_21_14_0_10_51_14</name>
    <dbReference type="NCBI Taxonomy" id="1974610"/>
    <lineage>
        <taxon>Bacteria</taxon>
        <taxon>Candidatus Kaiseribacteriota</taxon>
    </lineage>
</organism>
<keyword evidence="4" id="KW-0658">Purine biosynthesis</keyword>
<dbReference type="GO" id="GO:0006189">
    <property type="term" value="P:'de novo' IMP biosynthetic process"/>
    <property type="evidence" value="ECO:0007669"/>
    <property type="project" value="TreeGrafter"/>
</dbReference>
<dbReference type="PANTHER" id="PTHR43369">
    <property type="entry name" value="PHOSPHORIBOSYLGLYCINAMIDE FORMYLTRANSFERASE"/>
    <property type="match status" value="1"/>
</dbReference>
<keyword evidence="3" id="KW-0808">Transferase</keyword>
<protein>
    <recommendedName>
        <fullName evidence="2">phosphoribosylglycinamide formyltransferase 1</fullName>
        <ecNumber evidence="2">2.1.2.2</ecNumber>
    </recommendedName>
</protein>
<dbReference type="PANTHER" id="PTHR43369:SF2">
    <property type="entry name" value="PHOSPHORIBOSYLGLYCINAMIDE FORMYLTRANSFERASE"/>
    <property type="match status" value="1"/>
</dbReference>
<evidence type="ECO:0000256" key="4">
    <source>
        <dbReference type="ARBA" id="ARBA00022755"/>
    </source>
</evidence>